<evidence type="ECO:0000313" key="1">
    <source>
        <dbReference type="EMBL" id="GBN92195.1"/>
    </source>
</evidence>
<dbReference type="EMBL" id="BGPR01024255">
    <property type="protein sequence ID" value="GBN92195.1"/>
    <property type="molecule type" value="Genomic_DNA"/>
</dbReference>
<name>A0A4Y2SZ87_ARAVE</name>
<keyword evidence="2" id="KW-1185">Reference proteome</keyword>
<dbReference type="AlphaFoldDB" id="A0A4Y2SZ87"/>
<gene>
    <name evidence="1" type="ORF">AVEN_213019_1</name>
</gene>
<evidence type="ECO:0000313" key="2">
    <source>
        <dbReference type="Proteomes" id="UP000499080"/>
    </source>
</evidence>
<protein>
    <submittedName>
        <fullName evidence="1">Uncharacterized protein</fullName>
    </submittedName>
</protein>
<dbReference type="Proteomes" id="UP000499080">
    <property type="component" value="Unassembled WGS sequence"/>
</dbReference>
<reference evidence="1 2" key="1">
    <citation type="journal article" date="2019" name="Sci. Rep.">
        <title>Orb-weaving spider Araneus ventricosus genome elucidates the spidroin gene catalogue.</title>
        <authorList>
            <person name="Kono N."/>
            <person name="Nakamura H."/>
            <person name="Ohtoshi R."/>
            <person name="Moran D.A.P."/>
            <person name="Shinohara A."/>
            <person name="Yoshida Y."/>
            <person name="Fujiwara M."/>
            <person name="Mori M."/>
            <person name="Tomita M."/>
            <person name="Arakawa K."/>
        </authorList>
    </citation>
    <scope>NUCLEOTIDE SEQUENCE [LARGE SCALE GENOMIC DNA]</scope>
</reference>
<proteinExistence type="predicted"/>
<comment type="caution">
    <text evidence="1">The sequence shown here is derived from an EMBL/GenBank/DDBJ whole genome shotgun (WGS) entry which is preliminary data.</text>
</comment>
<accession>A0A4Y2SZ87</accession>
<dbReference type="OrthoDB" id="8377007at2759"/>
<organism evidence="1 2">
    <name type="scientific">Araneus ventricosus</name>
    <name type="common">Orbweaver spider</name>
    <name type="synonym">Epeira ventricosa</name>
    <dbReference type="NCBI Taxonomy" id="182803"/>
    <lineage>
        <taxon>Eukaryota</taxon>
        <taxon>Metazoa</taxon>
        <taxon>Ecdysozoa</taxon>
        <taxon>Arthropoda</taxon>
        <taxon>Chelicerata</taxon>
        <taxon>Arachnida</taxon>
        <taxon>Araneae</taxon>
        <taxon>Araneomorphae</taxon>
        <taxon>Entelegynae</taxon>
        <taxon>Araneoidea</taxon>
        <taxon>Araneidae</taxon>
        <taxon>Araneus</taxon>
    </lineage>
</organism>
<sequence>MRASVILLENTPLNAVHEWQHNRLNHQTNVQICSQGTWDNHESVPAVIGNCSPDHNSRCRSSVSRPQTGWLQALTWPPSNQHTAITGAKAEPAFIRKHSRFPLRLPMSPSLTPLTSQTAVVWSQWNARYRASDSELSLK</sequence>